<evidence type="ECO:0000313" key="2">
    <source>
        <dbReference type="EMBL" id="SLN27863.1"/>
    </source>
</evidence>
<evidence type="ECO:0000256" key="1">
    <source>
        <dbReference type="SAM" id="Phobius"/>
    </source>
</evidence>
<dbReference type="AlphaFoldDB" id="A0A1Y5S204"/>
<feature type="transmembrane region" description="Helical" evidence="1">
    <location>
        <begin position="198"/>
        <end position="219"/>
    </location>
</feature>
<proteinExistence type="predicted"/>
<keyword evidence="3" id="KW-1185">Reference proteome</keyword>
<evidence type="ECO:0008006" key="4">
    <source>
        <dbReference type="Google" id="ProtNLM"/>
    </source>
</evidence>
<feature type="transmembrane region" description="Helical" evidence="1">
    <location>
        <begin position="254"/>
        <end position="276"/>
    </location>
</feature>
<dbReference type="InParanoid" id="A0A1Y5S204"/>
<dbReference type="RefSeq" id="WP_085882202.1">
    <property type="nucleotide sequence ID" value="NZ_FWFR01000001.1"/>
</dbReference>
<feature type="transmembrane region" description="Helical" evidence="1">
    <location>
        <begin position="21"/>
        <end position="42"/>
    </location>
</feature>
<reference evidence="2 3" key="1">
    <citation type="submission" date="2017-03" db="EMBL/GenBank/DDBJ databases">
        <authorList>
            <person name="Afonso C.L."/>
            <person name="Miller P.J."/>
            <person name="Scott M.A."/>
            <person name="Spackman E."/>
            <person name="Goraichik I."/>
            <person name="Dimitrov K.M."/>
            <person name="Suarez D.L."/>
            <person name="Swayne D.E."/>
        </authorList>
    </citation>
    <scope>NUCLEOTIDE SEQUENCE [LARGE SCALE GENOMIC DNA]</scope>
    <source>
        <strain evidence="2 3">CECT 7691</strain>
    </source>
</reference>
<accession>A0A1Y5S204</accession>
<keyword evidence="1" id="KW-0812">Transmembrane</keyword>
<gene>
    <name evidence="2" type="ORF">OCH7691_00922</name>
</gene>
<name>A0A1Y5S204_9PROT</name>
<keyword evidence="1" id="KW-0472">Membrane</keyword>
<dbReference type="EMBL" id="FWFR01000001">
    <property type="protein sequence ID" value="SLN27863.1"/>
    <property type="molecule type" value="Genomic_DNA"/>
</dbReference>
<feature type="transmembrane region" description="Helical" evidence="1">
    <location>
        <begin position="149"/>
        <end position="177"/>
    </location>
</feature>
<keyword evidence="1" id="KW-1133">Transmembrane helix</keyword>
<dbReference type="Proteomes" id="UP000193200">
    <property type="component" value="Unassembled WGS sequence"/>
</dbReference>
<organism evidence="2 3">
    <name type="scientific">Oceanibacterium hippocampi</name>
    <dbReference type="NCBI Taxonomy" id="745714"/>
    <lineage>
        <taxon>Bacteria</taxon>
        <taxon>Pseudomonadati</taxon>
        <taxon>Pseudomonadota</taxon>
        <taxon>Alphaproteobacteria</taxon>
        <taxon>Sneathiellales</taxon>
        <taxon>Sneathiellaceae</taxon>
        <taxon>Oceanibacterium</taxon>
    </lineage>
</organism>
<feature type="transmembrane region" description="Helical" evidence="1">
    <location>
        <begin position="62"/>
        <end position="85"/>
    </location>
</feature>
<dbReference type="OrthoDB" id="7704812at2"/>
<feature type="transmembrane region" description="Helical" evidence="1">
    <location>
        <begin position="106"/>
        <end position="129"/>
    </location>
</feature>
<evidence type="ECO:0000313" key="3">
    <source>
        <dbReference type="Proteomes" id="UP000193200"/>
    </source>
</evidence>
<protein>
    <recommendedName>
        <fullName evidence="4">Glycerophosphoryl diester phosphodiesterase membrane domain-containing protein</fullName>
    </recommendedName>
</protein>
<sequence>MKPLPVIATVVDSYGHFFRHVGTFVRIGWLWLLVMATLSWIVPELTGPEPSGSEIPQMPGVGTFLFILPLYILMGFLWSAIAVAWHRHILLGEQPAGPIGAPLNGTVVRFFVASVLYFIGFYVVLFLAMLPAGAIAMMTQGGSPAGGALAMLIVSVLAVTACLLYLRFSLIFPAIAIGRRDFGLRDAWQHARGNSWRIFFMWFLGLLPLIVVNLIWLWAWSTALFSTVGGDCGFGNTACMEEAMTGGRFMATNFVANALLSLLYYAVSIGFLSFAYRRLVEEANA</sequence>